<comment type="caution">
    <text evidence="4">The sequence shown here is derived from an EMBL/GenBank/DDBJ whole genome shotgun (WGS) entry which is preliminary data.</text>
</comment>
<protein>
    <submittedName>
        <fullName evidence="4">Uncharacterized protein</fullName>
    </submittedName>
</protein>
<accession>A0ABQ6N7C0</accession>
<feature type="region of interest" description="Disordered" evidence="3">
    <location>
        <begin position="186"/>
        <end position="205"/>
    </location>
</feature>
<evidence type="ECO:0000313" key="4">
    <source>
        <dbReference type="EMBL" id="GMI41690.1"/>
    </source>
</evidence>
<gene>
    <name evidence="4" type="ORF">TeGR_g4349</name>
</gene>
<dbReference type="EMBL" id="BRYB01002234">
    <property type="protein sequence ID" value="GMI41690.1"/>
    <property type="molecule type" value="Genomic_DNA"/>
</dbReference>
<sequence>MGGCTSLQTAPDPRSQVYDRVLSSMPSMEGKTVLITGCSSGLGYTLAMAVASKKGRVLMVNRPSAQASKALASINAWKDVEVDSGSHGSNSREYSSNAPYPGGELFECDLNSFASVKKAAEAIRKESPEGIHVMCLNAGIQAYEDKATIDGFDVQVQTNHLSHFLLTSLLWDLVLKAAETSGEARVVTHTDQARKNPKKNFAPSYLEKKGGGMGGGAGRWVRYQQSKLANLLFAYELGEVAKKAGSKVKVMCAHPGSAVTGLHMKSAANGATTWADNSRLNAAFKKGQSTEDGTVGILKACCDASMRSGDFLGPKHAAGDAEVLPAERDEAAQKLCWDASMVACGVKEFGKA</sequence>
<dbReference type="SUPFAM" id="SSF51735">
    <property type="entry name" value="NAD(P)-binding Rossmann-fold domains"/>
    <property type="match status" value="1"/>
</dbReference>
<organism evidence="4 5">
    <name type="scientific">Tetraparma gracilis</name>
    <dbReference type="NCBI Taxonomy" id="2962635"/>
    <lineage>
        <taxon>Eukaryota</taxon>
        <taxon>Sar</taxon>
        <taxon>Stramenopiles</taxon>
        <taxon>Ochrophyta</taxon>
        <taxon>Bolidophyceae</taxon>
        <taxon>Parmales</taxon>
        <taxon>Triparmaceae</taxon>
        <taxon>Tetraparma</taxon>
    </lineage>
</organism>
<reference evidence="4 5" key="1">
    <citation type="journal article" date="2023" name="Commun. Biol.">
        <title>Genome analysis of Parmales, the sister group of diatoms, reveals the evolutionary specialization of diatoms from phago-mixotrophs to photoautotrophs.</title>
        <authorList>
            <person name="Ban H."/>
            <person name="Sato S."/>
            <person name="Yoshikawa S."/>
            <person name="Yamada K."/>
            <person name="Nakamura Y."/>
            <person name="Ichinomiya M."/>
            <person name="Sato N."/>
            <person name="Blanc-Mathieu R."/>
            <person name="Endo H."/>
            <person name="Kuwata A."/>
            <person name="Ogata H."/>
        </authorList>
    </citation>
    <scope>NUCLEOTIDE SEQUENCE [LARGE SCALE GENOMIC DNA]</scope>
</reference>
<dbReference type="InterPro" id="IPR036291">
    <property type="entry name" value="NAD(P)-bd_dom_sf"/>
</dbReference>
<name>A0ABQ6N7C0_9STRA</name>
<evidence type="ECO:0000313" key="5">
    <source>
        <dbReference type="Proteomes" id="UP001165060"/>
    </source>
</evidence>
<keyword evidence="5" id="KW-1185">Reference proteome</keyword>
<dbReference type="Proteomes" id="UP001165060">
    <property type="component" value="Unassembled WGS sequence"/>
</dbReference>
<evidence type="ECO:0000256" key="2">
    <source>
        <dbReference type="ARBA" id="ARBA00023002"/>
    </source>
</evidence>
<evidence type="ECO:0000256" key="1">
    <source>
        <dbReference type="ARBA" id="ARBA00006484"/>
    </source>
</evidence>
<comment type="similarity">
    <text evidence="1">Belongs to the short-chain dehydrogenases/reductases (SDR) family.</text>
</comment>
<keyword evidence="2" id="KW-0560">Oxidoreductase</keyword>
<dbReference type="PANTHER" id="PTHR24320">
    <property type="entry name" value="RETINOL DEHYDROGENASE"/>
    <property type="match status" value="1"/>
</dbReference>
<evidence type="ECO:0000256" key="3">
    <source>
        <dbReference type="SAM" id="MobiDB-lite"/>
    </source>
</evidence>
<dbReference type="PANTHER" id="PTHR24320:SF148">
    <property type="entry name" value="NAD(P)-BINDING ROSSMANN-FOLD SUPERFAMILY PROTEIN"/>
    <property type="match status" value="1"/>
</dbReference>
<proteinExistence type="inferred from homology"/>
<dbReference type="Gene3D" id="3.40.50.720">
    <property type="entry name" value="NAD(P)-binding Rossmann-like Domain"/>
    <property type="match status" value="1"/>
</dbReference>